<evidence type="ECO:0000256" key="1">
    <source>
        <dbReference type="ARBA" id="ARBA00023067"/>
    </source>
</evidence>
<dbReference type="GO" id="GO:0005829">
    <property type="term" value="C:cytosol"/>
    <property type="evidence" value="ECO:0007669"/>
    <property type="project" value="TreeGrafter"/>
</dbReference>
<sequence>MVNKKELVNEVAGKVGISKKEVANVIDAFTEAVSDALSKGERVMLVGFGTFDVVQKKARKGRNPQTGKEIQIPARKTPRFRPGKELRSAVS</sequence>
<dbReference type="EMBL" id="QMPZ01000115">
    <property type="protein sequence ID" value="RLE08145.1"/>
    <property type="molecule type" value="Genomic_DNA"/>
</dbReference>
<dbReference type="GO" id="GO:0003677">
    <property type="term" value="F:DNA binding"/>
    <property type="evidence" value="ECO:0007669"/>
    <property type="project" value="UniProtKB-KW"/>
</dbReference>
<dbReference type="Pfam" id="PF00216">
    <property type="entry name" value="Bac_DNA_binding"/>
    <property type="match status" value="1"/>
</dbReference>
<dbReference type="GO" id="GO:0030261">
    <property type="term" value="P:chromosome condensation"/>
    <property type="evidence" value="ECO:0007669"/>
    <property type="project" value="UniProtKB-KW"/>
</dbReference>
<gene>
    <name evidence="5" type="ORF">DRJ00_06840</name>
</gene>
<evidence type="ECO:0000256" key="4">
    <source>
        <dbReference type="SAM" id="MobiDB-lite"/>
    </source>
</evidence>
<evidence type="ECO:0000256" key="2">
    <source>
        <dbReference type="ARBA" id="ARBA00023125"/>
    </source>
</evidence>
<evidence type="ECO:0000313" key="5">
    <source>
        <dbReference type="EMBL" id="RLE08145.1"/>
    </source>
</evidence>
<dbReference type="AlphaFoldDB" id="A0A497E3G7"/>
<dbReference type="PANTHER" id="PTHR33175">
    <property type="entry name" value="DNA-BINDING PROTEIN HU"/>
    <property type="match status" value="1"/>
</dbReference>
<protein>
    <submittedName>
        <fullName evidence="5">DNA-binding protein</fullName>
    </submittedName>
</protein>
<dbReference type="InterPro" id="IPR010992">
    <property type="entry name" value="IHF-like_DNA-bd_dom_sf"/>
</dbReference>
<feature type="compositionally biased region" description="Basic and acidic residues" evidence="4">
    <location>
        <begin position="82"/>
        <end position="91"/>
    </location>
</feature>
<dbReference type="PRINTS" id="PR01727">
    <property type="entry name" value="DNABINDINGHU"/>
</dbReference>
<accession>A0A497E3G7</accession>
<dbReference type="PANTHER" id="PTHR33175:SF3">
    <property type="entry name" value="DNA-BINDING PROTEIN HU-BETA"/>
    <property type="match status" value="1"/>
</dbReference>
<comment type="caution">
    <text evidence="5">The sequence shown here is derived from an EMBL/GenBank/DDBJ whole genome shotgun (WGS) entry which is preliminary data.</text>
</comment>
<name>A0A497E3G7_UNCAE</name>
<evidence type="ECO:0000256" key="3">
    <source>
        <dbReference type="RuleBase" id="RU003939"/>
    </source>
</evidence>
<dbReference type="CDD" id="cd13831">
    <property type="entry name" value="HU"/>
    <property type="match status" value="1"/>
</dbReference>
<reference evidence="5 6" key="1">
    <citation type="submission" date="2018-06" db="EMBL/GenBank/DDBJ databases">
        <title>Extensive metabolic versatility and redundancy in microbially diverse, dynamic hydrothermal sediments.</title>
        <authorList>
            <person name="Dombrowski N."/>
            <person name="Teske A."/>
            <person name="Baker B.J."/>
        </authorList>
    </citation>
    <scope>NUCLEOTIDE SEQUENCE [LARGE SCALE GENOMIC DNA]</scope>
    <source>
        <strain evidence="5">B47_G16</strain>
    </source>
</reference>
<keyword evidence="1" id="KW-0226">DNA condensation</keyword>
<dbReference type="SMART" id="SM00411">
    <property type="entry name" value="BHL"/>
    <property type="match status" value="1"/>
</dbReference>
<dbReference type="SUPFAM" id="SSF47729">
    <property type="entry name" value="IHF-like DNA-binding proteins"/>
    <property type="match status" value="1"/>
</dbReference>
<dbReference type="PROSITE" id="PS00045">
    <property type="entry name" value="HISTONE_LIKE"/>
    <property type="match status" value="1"/>
</dbReference>
<dbReference type="GO" id="GO:0030527">
    <property type="term" value="F:structural constituent of chromatin"/>
    <property type="evidence" value="ECO:0007669"/>
    <property type="project" value="InterPro"/>
</dbReference>
<comment type="similarity">
    <text evidence="3">Belongs to the bacterial histone-like protein family.</text>
</comment>
<proteinExistence type="inferred from homology"/>
<dbReference type="Proteomes" id="UP000279422">
    <property type="component" value="Unassembled WGS sequence"/>
</dbReference>
<evidence type="ECO:0000313" key="6">
    <source>
        <dbReference type="Proteomes" id="UP000279422"/>
    </source>
</evidence>
<dbReference type="Gene3D" id="4.10.520.10">
    <property type="entry name" value="IHF-like DNA-binding proteins"/>
    <property type="match status" value="1"/>
</dbReference>
<dbReference type="InterPro" id="IPR000119">
    <property type="entry name" value="Hist_DNA-bd"/>
</dbReference>
<keyword evidence="2 5" id="KW-0238">DNA-binding</keyword>
<organism evidence="5 6">
    <name type="scientific">Aerophobetes bacterium</name>
    <dbReference type="NCBI Taxonomy" id="2030807"/>
    <lineage>
        <taxon>Bacteria</taxon>
        <taxon>Candidatus Aerophobota</taxon>
    </lineage>
</organism>
<dbReference type="InterPro" id="IPR020816">
    <property type="entry name" value="Histone-like_DNA-bd_CS"/>
</dbReference>
<feature type="region of interest" description="Disordered" evidence="4">
    <location>
        <begin position="57"/>
        <end position="91"/>
    </location>
</feature>